<dbReference type="PROSITE" id="PS51450">
    <property type="entry name" value="LRR"/>
    <property type="match status" value="2"/>
</dbReference>
<organism evidence="6 7">
    <name type="scientific">Panagrellus redivivus</name>
    <name type="common">Microworm</name>
    <dbReference type="NCBI Taxonomy" id="6233"/>
    <lineage>
        <taxon>Eukaryota</taxon>
        <taxon>Metazoa</taxon>
        <taxon>Ecdysozoa</taxon>
        <taxon>Nematoda</taxon>
        <taxon>Chromadorea</taxon>
        <taxon>Rhabditida</taxon>
        <taxon>Tylenchina</taxon>
        <taxon>Panagrolaimomorpha</taxon>
        <taxon>Panagrolaimoidea</taxon>
        <taxon>Panagrolaimidae</taxon>
        <taxon>Panagrellus</taxon>
    </lineage>
</organism>
<feature type="compositionally biased region" description="Basic residues" evidence="3">
    <location>
        <begin position="562"/>
        <end position="571"/>
    </location>
</feature>
<dbReference type="Gene3D" id="3.80.10.10">
    <property type="entry name" value="Ribonuclease Inhibitor"/>
    <property type="match status" value="2"/>
</dbReference>
<keyword evidence="2" id="KW-0677">Repeat</keyword>
<keyword evidence="6" id="KW-1185">Reference proteome</keyword>
<evidence type="ECO:0000256" key="5">
    <source>
        <dbReference type="SAM" id="SignalP"/>
    </source>
</evidence>
<reference evidence="6" key="1">
    <citation type="journal article" date="2013" name="Genetics">
        <title>The draft genome and transcriptome of Panagrellus redivivus are shaped by the harsh demands of a free-living lifestyle.</title>
        <authorList>
            <person name="Srinivasan J."/>
            <person name="Dillman A.R."/>
            <person name="Macchietto M.G."/>
            <person name="Heikkinen L."/>
            <person name="Lakso M."/>
            <person name="Fracchia K.M."/>
            <person name="Antoshechkin I."/>
            <person name="Mortazavi A."/>
            <person name="Wong G."/>
            <person name="Sternberg P.W."/>
        </authorList>
    </citation>
    <scope>NUCLEOTIDE SEQUENCE [LARGE SCALE GENOMIC DNA]</scope>
    <source>
        <strain evidence="6">MT8872</strain>
    </source>
</reference>
<dbReference type="WBParaSite" id="Pan_g18981.t1">
    <property type="protein sequence ID" value="Pan_g18981.t1"/>
    <property type="gene ID" value="Pan_g18981"/>
</dbReference>
<keyword evidence="4" id="KW-0472">Membrane</keyword>
<feature type="signal peptide" evidence="5">
    <location>
        <begin position="1"/>
        <end position="27"/>
    </location>
</feature>
<dbReference type="InterPro" id="IPR003591">
    <property type="entry name" value="Leu-rich_rpt_typical-subtyp"/>
</dbReference>
<sequence length="650" mass="72715">MTMANAKMDGFLMVTVILMVYFVMVDGGRTECLPIHAQAHGVNLVCCSKERPVNDDCQYRPLCQSNTCQCHVTVGPDLKCHSRIGTENPPGVPYWTDHSTPPVFAFDCFAPNFPNSQAEFHLQLTAFNASRYTIFLKGMSTYNVTALSIEAPADNFPPTFNETTFSTLFPNLRSVTIKTTRLADDKVVDIGSLETLINGLKHLQSLTLINVGFAWGMEEPAYLPTLKRVHIENSPNMTYLPKWFAYAVGLARLTIKRTGLASAVVVSQLRGLELLNLEGNALTELNTILFASTGLIEVNLSRNNITSFGAHTFLQCAPLRILDLSHNQLTALPEKAFQLNDRLKVLNLNHNYLSQLKLEHFVGLTTLRTLNLAHNPIQSVDPFAFLPLAKALRALNFNSCNLTRIPLAVTQCCHLEMLDLADNKLYNSDSMPPEVLALTAGLKHLGFERNPLLRLPEGLFLIPESNQAMLLEVLDTLIQLPVWRKEPCTPYLWHLHLTNSSIPLRRKTALWNPDRMRREGLSHCEFLYERVLENLILYRELAENSGCEANRRLRRVRDSCAKNKKKGKKQPKPTIPPESPSGVHIVEVPASEMLDDRNPADASGILLGSLLANGIFVIAFMMGAVYVVVSRIAERKHLDSQRKGFEIIAE</sequence>
<proteinExistence type="predicted"/>
<dbReference type="InterPro" id="IPR001611">
    <property type="entry name" value="Leu-rich_rpt"/>
</dbReference>
<name>A0A7E4VDJ7_PANRE</name>
<evidence type="ECO:0000256" key="2">
    <source>
        <dbReference type="ARBA" id="ARBA00022737"/>
    </source>
</evidence>
<reference evidence="7" key="2">
    <citation type="submission" date="2020-10" db="UniProtKB">
        <authorList>
            <consortium name="WormBaseParasite"/>
        </authorList>
    </citation>
    <scope>IDENTIFICATION</scope>
</reference>
<dbReference type="SUPFAM" id="SSF52058">
    <property type="entry name" value="L domain-like"/>
    <property type="match status" value="1"/>
</dbReference>
<dbReference type="SMART" id="SM00369">
    <property type="entry name" value="LRR_TYP"/>
    <property type="match status" value="5"/>
</dbReference>
<evidence type="ECO:0000256" key="4">
    <source>
        <dbReference type="SAM" id="Phobius"/>
    </source>
</evidence>
<feature type="region of interest" description="Disordered" evidence="3">
    <location>
        <begin position="558"/>
        <end position="583"/>
    </location>
</feature>
<dbReference type="Proteomes" id="UP000492821">
    <property type="component" value="Unassembled WGS sequence"/>
</dbReference>
<dbReference type="AlphaFoldDB" id="A0A7E4VDJ7"/>
<evidence type="ECO:0000256" key="3">
    <source>
        <dbReference type="SAM" id="MobiDB-lite"/>
    </source>
</evidence>
<keyword evidence="1" id="KW-0433">Leucine-rich repeat</keyword>
<evidence type="ECO:0000256" key="1">
    <source>
        <dbReference type="ARBA" id="ARBA00022614"/>
    </source>
</evidence>
<dbReference type="InterPro" id="IPR032675">
    <property type="entry name" value="LRR_dom_sf"/>
</dbReference>
<evidence type="ECO:0000313" key="7">
    <source>
        <dbReference type="WBParaSite" id="Pan_g18981.t1"/>
    </source>
</evidence>
<dbReference type="PRINTS" id="PR00019">
    <property type="entry name" value="LEURICHRPT"/>
</dbReference>
<accession>A0A7E4VDJ7</accession>
<keyword evidence="4" id="KW-1133">Transmembrane helix</keyword>
<feature type="chain" id="PRO_5028864441" evidence="5">
    <location>
        <begin position="28"/>
        <end position="650"/>
    </location>
</feature>
<dbReference type="Pfam" id="PF13855">
    <property type="entry name" value="LRR_8"/>
    <property type="match status" value="1"/>
</dbReference>
<evidence type="ECO:0000313" key="6">
    <source>
        <dbReference type="Proteomes" id="UP000492821"/>
    </source>
</evidence>
<protein>
    <submittedName>
        <fullName evidence="7">LRRCT domain-containing protein</fullName>
    </submittedName>
</protein>
<keyword evidence="5" id="KW-0732">Signal</keyword>
<keyword evidence="4" id="KW-0812">Transmembrane</keyword>
<dbReference type="PANTHER" id="PTHR24366">
    <property type="entry name" value="IG(IMMUNOGLOBULIN) AND LRR(LEUCINE RICH REPEAT) DOMAINS"/>
    <property type="match status" value="1"/>
</dbReference>
<dbReference type="PANTHER" id="PTHR24366:SF153">
    <property type="entry name" value="ELRR (EXTRACELLULAR LEUCINE-RICH REPEAT) ONLY"/>
    <property type="match status" value="1"/>
</dbReference>
<feature type="transmembrane region" description="Helical" evidence="4">
    <location>
        <begin position="605"/>
        <end position="629"/>
    </location>
</feature>